<protein>
    <recommendedName>
        <fullName evidence="2">Manganese/iron superoxide dismutase C-terminal domain-containing protein</fullName>
    </recommendedName>
</protein>
<dbReference type="PANTHER" id="PTHR43595:SF1">
    <property type="entry name" value="SMALL RIBOSOMAL SUBUNIT PROTEIN MS43"/>
    <property type="match status" value="1"/>
</dbReference>
<feature type="domain" description="Manganese/iron superoxide dismutase C-terminal" evidence="2">
    <location>
        <begin position="175"/>
        <end position="212"/>
    </location>
</feature>
<dbReference type="InterPro" id="IPR036314">
    <property type="entry name" value="SOD_C_sf"/>
</dbReference>
<dbReference type="HOGENOM" id="CLU_057349_0_0_1"/>
<dbReference type="Proteomes" id="UP000019384">
    <property type="component" value="Unassembled WGS sequence"/>
</dbReference>
<dbReference type="GO" id="GO:0046872">
    <property type="term" value="F:metal ion binding"/>
    <property type="evidence" value="ECO:0007669"/>
    <property type="project" value="InterPro"/>
</dbReference>
<dbReference type="GO" id="GO:0004784">
    <property type="term" value="F:superoxide dismutase activity"/>
    <property type="evidence" value="ECO:0007669"/>
    <property type="project" value="InterPro"/>
</dbReference>
<gene>
    <name evidence="3" type="ORF">KUCA_T00002637001</name>
</gene>
<dbReference type="Pfam" id="PF02777">
    <property type="entry name" value="Sod_Fe_C"/>
    <property type="match status" value="1"/>
</dbReference>
<keyword evidence="4" id="KW-1185">Reference proteome</keyword>
<evidence type="ECO:0000256" key="1">
    <source>
        <dbReference type="ARBA" id="ARBA00037226"/>
    </source>
</evidence>
<proteinExistence type="predicted"/>
<dbReference type="SUPFAM" id="SSF54719">
    <property type="entry name" value="Fe,Mn superoxide dismutase (SOD), C-terminal domain"/>
    <property type="match status" value="1"/>
</dbReference>
<dbReference type="RefSeq" id="XP_022458665.1">
    <property type="nucleotide sequence ID" value="XM_022602906.1"/>
</dbReference>
<dbReference type="Gene3D" id="3.55.40.20">
    <property type="entry name" value="Iron/manganese superoxide dismutase, C-terminal domain"/>
    <property type="match status" value="1"/>
</dbReference>
<dbReference type="AlphaFoldDB" id="W6MJF3"/>
<dbReference type="EMBL" id="HG793127">
    <property type="protein sequence ID" value="CDK26664.1"/>
    <property type="molecule type" value="Genomic_DNA"/>
</dbReference>
<accession>W6MJF3</accession>
<comment type="function">
    <text evidence="1">Component of the mitochondrial ribosome (mitoribosome), a dedicated translation machinery responsible for the synthesis of mitochondrial genome-encoded proteins, including at least some of the essential transmembrane subunits of the mitochondrial respiratory chain. The mitoribosomes are attached to the mitochondrial inner membrane and translation products are cotranslationally integrated into the membrane.</text>
</comment>
<dbReference type="GeneID" id="34520053"/>
<dbReference type="GO" id="GO:0005737">
    <property type="term" value="C:cytoplasm"/>
    <property type="evidence" value="ECO:0007669"/>
    <property type="project" value="TreeGrafter"/>
</dbReference>
<organism evidence="3 4">
    <name type="scientific">Kuraishia capsulata CBS 1993</name>
    <dbReference type="NCBI Taxonomy" id="1382522"/>
    <lineage>
        <taxon>Eukaryota</taxon>
        <taxon>Fungi</taxon>
        <taxon>Dikarya</taxon>
        <taxon>Ascomycota</taxon>
        <taxon>Saccharomycotina</taxon>
        <taxon>Pichiomycetes</taxon>
        <taxon>Pichiales</taxon>
        <taxon>Pichiaceae</taxon>
        <taxon>Kuraishia</taxon>
    </lineage>
</organism>
<name>W6MJF3_9ASCO</name>
<evidence type="ECO:0000313" key="3">
    <source>
        <dbReference type="EMBL" id="CDK26664.1"/>
    </source>
</evidence>
<reference evidence="3" key="2">
    <citation type="submission" date="2014-02" db="EMBL/GenBank/DDBJ databases">
        <title>Complete DNA sequence of /Kuraishia capsulata/ illustrates novel genomic features among budding yeasts (/Saccharomycotina/).</title>
        <authorList>
            <person name="Morales L."/>
            <person name="Noel B."/>
            <person name="Porcel B."/>
            <person name="Marcet-Houben M."/>
            <person name="Hullo M-F."/>
            <person name="Sacerdot C."/>
            <person name="Tekaia F."/>
            <person name="Leh-Louis V."/>
            <person name="Despons L."/>
            <person name="Khanna V."/>
            <person name="Aury J-M."/>
            <person name="Barbe V."/>
            <person name="Couloux A."/>
            <person name="Labadie K."/>
            <person name="Pelletier E."/>
            <person name="Souciet J-L."/>
            <person name="Boekhout T."/>
            <person name="Gabaldon T."/>
            <person name="Wincker P."/>
            <person name="Dujon B."/>
        </authorList>
    </citation>
    <scope>NUCLEOTIDE SEQUENCE</scope>
    <source>
        <strain evidence="3">CBS 1993</strain>
    </source>
</reference>
<sequence>MSRIPLRNFSSSTRRCVEAAKSLIQAPRIRHIDALKENGVLGLYSPSGLDAVWYSKVESKVKDLEYGISISTQRSTLERCFVEETAPATSNVQFEFSGRQTSISKFHAVLSETAKRADDSLVYQAAGSVYGAYYFVSSLVPNMRASATSVGKPDQSVLFETPSLATQIDTMIPERLKHAIEDSFGSLVEFRTLLLQSAAAINGDGYSWLVSSVPDRSNGHGRSFDPLFIVNTYNSGVPDNVVRGGQVATLRKFTESRLEDGVDNGFAAAPAFPTPAEAQELLTSKNLAFKPLLSINASPSAFLPDYGVYGKGKYLDNVWDCIDWSVVESRLPVDFVSRERIQKK</sequence>
<evidence type="ECO:0000259" key="2">
    <source>
        <dbReference type="Pfam" id="PF02777"/>
    </source>
</evidence>
<dbReference type="InterPro" id="IPR019832">
    <property type="entry name" value="Mn/Fe_SOD_C"/>
</dbReference>
<dbReference type="STRING" id="1382522.W6MJF3"/>
<reference evidence="3" key="1">
    <citation type="submission" date="2013-12" db="EMBL/GenBank/DDBJ databases">
        <authorList>
            <person name="Genoscope - CEA"/>
        </authorList>
    </citation>
    <scope>NUCLEOTIDE SEQUENCE</scope>
    <source>
        <strain evidence="3">CBS 1993</strain>
    </source>
</reference>
<evidence type="ECO:0000313" key="4">
    <source>
        <dbReference type="Proteomes" id="UP000019384"/>
    </source>
</evidence>
<dbReference type="PANTHER" id="PTHR43595">
    <property type="entry name" value="37S RIBOSOMAL PROTEIN S26, MITOCHONDRIAL"/>
    <property type="match status" value="1"/>
</dbReference>
<dbReference type="OrthoDB" id="275227at2759"/>